<dbReference type="KEGG" id="gsn:YC6258_01938"/>
<evidence type="ECO:0000313" key="1">
    <source>
        <dbReference type="EMBL" id="AJQ93982.1"/>
    </source>
</evidence>
<dbReference type="AlphaFoldDB" id="A0A0C5VH61"/>
<reference evidence="1 2" key="1">
    <citation type="submission" date="2014-01" db="EMBL/GenBank/DDBJ databases">
        <title>Full genme sequencing of cellulolytic bacterium Gynuella sunshinyii YC6258T gen. nov., sp. nov.</title>
        <authorList>
            <person name="Khan H."/>
            <person name="Chung E.J."/>
            <person name="Chung Y.R."/>
        </authorList>
    </citation>
    <scope>NUCLEOTIDE SEQUENCE [LARGE SCALE GENOMIC DNA]</scope>
    <source>
        <strain evidence="1 2">YC6258</strain>
    </source>
</reference>
<dbReference type="STRING" id="1445510.YC6258_01938"/>
<dbReference type="EMBL" id="CP007142">
    <property type="protein sequence ID" value="AJQ93982.1"/>
    <property type="molecule type" value="Genomic_DNA"/>
</dbReference>
<dbReference type="HOGENOM" id="CLU_3252274_0_0_6"/>
<keyword evidence="2" id="KW-1185">Reference proteome</keyword>
<name>A0A0C5VH61_9GAMM</name>
<accession>A0A0C5VH61</accession>
<sequence length="42" mass="4745">MNMSHRKALPSYGHSESAFIPFLLALLTWQNLQADKVNLTSI</sequence>
<organism evidence="1 2">
    <name type="scientific">Gynuella sunshinyii YC6258</name>
    <dbReference type="NCBI Taxonomy" id="1445510"/>
    <lineage>
        <taxon>Bacteria</taxon>
        <taxon>Pseudomonadati</taxon>
        <taxon>Pseudomonadota</taxon>
        <taxon>Gammaproteobacteria</taxon>
        <taxon>Oceanospirillales</taxon>
        <taxon>Saccharospirillaceae</taxon>
        <taxon>Gynuella</taxon>
    </lineage>
</organism>
<gene>
    <name evidence="1" type="ORF">YC6258_01938</name>
</gene>
<proteinExistence type="predicted"/>
<dbReference type="Proteomes" id="UP000032266">
    <property type="component" value="Chromosome"/>
</dbReference>
<protein>
    <submittedName>
        <fullName evidence="1">Uncharacterized protein</fullName>
    </submittedName>
</protein>
<evidence type="ECO:0000313" key="2">
    <source>
        <dbReference type="Proteomes" id="UP000032266"/>
    </source>
</evidence>